<sequence>MIVPDKITPYKESIISKIPLVIEALNLCDKNPVSLWQEIQNKFEDINEFILTLDVAFALGAIVYLKDKQVIKYVKADNM</sequence>
<name>A0ABD6RYX3_CLOSG</name>
<comment type="caution">
    <text evidence="1">The sequence shown here is derived from an EMBL/GenBank/DDBJ whole genome shotgun (WGS) entry which is preliminary data.</text>
</comment>
<protein>
    <submittedName>
        <fullName evidence="1">Uncharacterized protein</fullName>
    </submittedName>
</protein>
<reference evidence="1 2" key="1">
    <citation type="submission" date="2017-02" db="EMBL/GenBank/DDBJ databases">
        <title>Differentiating clades of botulinum-neurotoxin-producing Clostridia with a simple, multiplex PCR assay.</title>
        <authorList>
            <person name="Williamson C.H.D."/>
            <person name="Vazquez A."/>
            <person name="Hill K."/>
            <person name="Smith T.J."/>
            <person name="Nottingham R."/>
            <person name="Stone N.E."/>
            <person name="Sobek C.J."/>
            <person name="Cocking J.H."/>
            <person name="Fernandez R.A."/>
            <person name="Caballero P.A."/>
            <person name="Leiser O.P."/>
            <person name="Keim P."/>
            <person name="Sahl J.W."/>
        </authorList>
    </citation>
    <scope>NUCLEOTIDE SEQUENCE [LARGE SCALE GENOMIC DNA]</scope>
    <source>
        <strain evidence="1 2">CLS_DGF_0088_06</strain>
    </source>
</reference>
<evidence type="ECO:0000313" key="2">
    <source>
        <dbReference type="Proteomes" id="UP000193911"/>
    </source>
</evidence>
<dbReference type="Proteomes" id="UP000193911">
    <property type="component" value="Unassembled WGS sequence"/>
</dbReference>
<dbReference type="RefSeq" id="WP_085333411.1">
    <property type="nucleotide sequence ID" value="NZ_MWJJ01000001.1"/>
</dbReference>
<organism evidence="1 2">
    <name type="scientific">Clostridium sporogenes</name>
    <dbReference type="NCBI Taxonomy" id="1509"/>
    <lineage>
        <taxon>Bacteria</taxon>
        <taxon>Bacillati</taxon>
        <taxon>Bacillota</taxon>
        <taxon>Clostridia</taxon>
        <taxon>Eubacteriales</taxon>
        <taxon>Clostridiaceae</taxon>
        <taxon>Clostridium</taxon>
    </lineage>
</organism>
<accession>A0ABD6RYX3</accession>
<gene>
    <name evidence="1" type="ORF">B2H94_08690</name>
</gene>
<dbReference type="AlphaFoldDB" id="A0ABD6RYX3"/>
<dbReference type="EMBL" id="MWJJ01000001">
    <property type="protein sequence ID" value="OSB19167.1"/>
    <property type="molecule type" value="Genomic_DNA"/>
</dbReference>
<proteinExistence type="predicted"/>
<dbReference type="InterPro" id="IPR046900">
    <property type="entry name" value="ABC-3C_MC7"/>
</dbReference>
<evidence type="ECO:0000313" key="1">
    <source>
        <dbReference type="EMBL" id="OSB19167.1"/>
    </source>
</evidence>
<dbReference type="Pfam" id="PF20292">
    <property type="entry name" value="MC7"/>
    <property type="match status" value="1"/>
</dbReference>